<evidence type="ECO:0000313" key="1">
    <source>
        <dbReference type="EMBL" id="OKY77242.1"/>
    </source>
</evidence>
<dbReference type="InParanoid" id="A0A1Q6DSD7"/>
<accession>A0A1Q6DSD7</accession>
<name>A0A1Q6DSD7_METT1</name>
<dbReference type="EMBL" id="MSDW01000002">
    <property type="protein sequence ID" value="OKY77242.1"/>
    <property type="molecule type" value="Genomic_DNA"/>
</dbReference>
<protein>
    <submittedName>
        <fullName evidence="1">IS605 OrfB-like transposable element containing RNAse H-like and Zn finger domain</fullName>
    </submittedName>
</protein>
<proteinExistence type="predicted"/>
<dbReference type="STRING" id="1903181.BTN85_1890"/>
<gene>
    <name evidence="1" type="ORF">BTN85_1890</name>
</gene>
<evidence type="ECO:0000313" key="2">
    <source>
        <dbReference type="Proteomes" id="UP000185744"/>
    </source>
</evidence>
<reference evidence="1" key="1">
    <citation type="submission" date="2016-12" db="EMBL/GenBank/DDBJ databases">
        <title>Discovery of methanogenic haloarchaea.</title>
        <authorList>
            <person name="Sorokin D.Y."/>
            <person name="Makarova K.S."/>
            <person name="Abbas B."/>
            <person name="Ferrer M."/>
            <person name="Golyshin P.N."/>
        </authorList>
    </citation>
    <scope>NUCLEOTIDE SEQUENCE [LARGE SCALE GENOMIC DNA]</scope>
    <source>
        <strain evidence="1">HMET1</strain>
    </source>
</reference>
<dbReference type="Proteomes" id="UP000185744">
    <property type="component" value="Unassembled WGS sequence"/>
</dbReference>
<keyword evidence="2" id="KW-1185">Reference proteome</keyword>
<dbReference type="AlphaFoldDB" id="A0A1Q6DSD7"/>
<comment type="caution">
    <text evidence="1">The sequence shown here is derived from an EMBL/GenBank/DDBJ whole genome shotgun (WGS) entry which is preliminary data.</text>
</comment>
<organism evidence="1 2">
    <name type="scientific">Methanohalarchaeum thermophilum</name>
    <dbReference type="NCBI Taxonomy" id="1903181"/>
    <lineage>
        <taxon>Archaea</taxon>
        <taxon>Methanobacteriati</taxon>
        <taxon>Methanobacteriota</taxon>
        <taxon>Methanonatronarchaeia</taxon>
        <taxon>Methanonatronarchaeales</taxon>
        <taxon>Methanonatronarchaeaceae</taxon>
        <taxon>Candidatus Methanohalarchaeum</taxon>
    </lineage>
</organism>
<sequence>MIKREVEFEAICPDCPSSFLDVIAVDMGVWWVVMSVVLLNCETKFYGEEVWEIREYYKMLRKKIGKKKVRKGKQVIKRIGSKESRKVEDRLH</sequence>